<protein>
    <recommendedName>
        <fullName evidence="1">non-specific serine/threonine protein kinase</fullName>
        <ecNumber evidence="1">2.7.11.1</ecNumber>
    </recommendedName>
</protein>
<keyword evidence="11" id="KW-1185">Reference proteome</keyword>
<feature type="compositionally biased region" description="Basic and acidic residues" evidence="9">
    <location>
        <begin position="906"/>
        <end position="929"/>
    </location>
</feature>
<reference evidence="12" key="1">
    <citation type="submission" date="2017-02" db="UniProtKB">
        <authorList>
            <consortium name="WormBaseParasite"/>
        </authorList>
    </citation>
    <scope>IDENTIFICATION</scope>
</reference>
<evidence type="ECO:0000256" key="6">
    <source>
        <dbReference type="ARBA" id="ARBA00022840"/>
    </source>
</evidence>
<keyword evidence="4" id="KW-0547">Nucleotide-binding</keyword>
<feature type="domain" description="Protein kinase" evidence="10">
    <location>
        <begin position="19"/>
        <end position="282"/>
    </location>
</feature>
<dbReference type="InterPro" id="IPR000719">
    <property type="entry name" value="Prot_kinase_dom"/>
</dbReference>
<keyword evidence="6" id="KW-0067">ATP-binding</keyword>
<evidence type="ECO:0000256" key="7">
    <source>
        <dbReference type="ARBA" id="ARBA00047899"/>
    </source>
</evidence>
<dbReference type="Gene3D" id="3.10.20.90">
    <property type="entry name" value="Phosphatidylinositol 3-kinase Catalytic Subunit, Chain A, domain 1"/>
    <property type="match status" value="1"/>
</dbReference>
<dbReference type="GO" id="GO:0005524">
    <property type="term" value="F:ATP binding"/>
    <property type="evidence" value="ECO:0007669"/>
    <property type="project" value="UniProtKB-KW"/>
</dbReference>
<dbReference type="InterPro" id="IPR024678">
    <property type="entry name" value="Kinase_OSR1/WNK_CCT"/>
</dbReference>
<dbReference type="PROSITE" id="PS50011">
    <property type="entry name" value="PROTEIN_KINASE_DOM"/>
    <property type="match status" value="1"/>
</dbReference>
<organism evidence="11 12">
    <name type="scientific">Strongyloides papillosus</name>
    <name type="common">Intestinal threadworm</name>
    <dbReference type="NCBI Taxonomy" id="174720"/>
    <lineage>
        <taxon>Eukaryota</taxon>
        <taxon>Metazoa</taxon>
        <taxon>Ecdysozoa</taxon>
        <taxon>Nematoda</taxon>
        <taxon>Chromadorea</taxon>
        <taxon>Rhabditida</taxon>
        <taxon>Tylenchina</taxon>
        <taxon>Panagrolaimomorpha</taxon>
        <taxon>Strongyloidoidea</taxon>
        <taxon>Strongyloididae</taxon>
        <taxon>Strongyloides</taxon>
    </lineage>
</organism>
<sequence>MTNFLDERPVDRSPNGRFLKFDEKLNEDTLKTVYLGWDNETGIDVAWCEFKSTKPYRGRDLESYREEKLRLCELKHPNIVEFYDCWEAPDEKNNLCLFVMTELMTSGTLMSYIKKSKTVNIEILKHWGRQILLALNYLHTRNPPVVHICLTCDNIYIVETTGSVKIDDSYLSTFCYGHAHYMDLSDSFEYLAPETYDTRCNEAADVYTFGLCLLTMVTGEHLYSECSSRRQTLMKASCGIKPDCFYRIPKEYDELKDIIDKCLMVDRDKRITVSQLLSHDFFAPNDQSGVKIEIKNKEEDLMKYSSLFEMELKITDPKKRTEYNLNENEGLHFYFDYLNDKVEDLLDELIEKDYVLECNREILTKKIECEVNLFIKEKAQRRKKISETNDENLNITKNYDYLEWKNTSPLLTANCCKVKDDDKITMKNNFAIKTVNISPNKVEQVFNISDISYDIITSFNMESNILGTEKYENTNVLKPIENKILSGKMDEISKIDLTPFTDLKVISHQNYVESQFATTRCSQSLSREQRNMSNGQIRGDLKTSVSLSNNIDKITGDSCKQQCEKITKSTITLTGDSNSQCCIDSNNLSHVNRDKLVTTISNNASIASSNDSSPDGDRSNIKDLKSNIRNMESGLKNLSGAPEIPLNVGGNSSQSKTLPEDISKYQSSTSDNDGSIQQNDAISYLRAHFKKLEPRLGYNLGYNCDRENYLDEWIRKRIALLPKTFPSDVERKTSESIEQCNLRKESIQTCSNRSIKENLNIRTQETCTNLIENQVSQLQIQNMLSKKNEISEYLHSLSDQKKILLGKLSDKLTHTNGIQKNQRSDTLSYSQVSTNDCNIRGYIDEIDGKLDSNKRVKKISIDSISNNEGKNSLPQVFDDRSEELSLLNKQLLDKTMSSTSDVSSEETLRKSSRKYDHECETSKKIREMLNSKNPSSSLKNPPTCSDRNSSYSCHSPEHHSIIEVDINVIDREIELYKVDKLVFDTLQRHKKELLELRSRQCTELREIKHLSTLMALKTQELLRQLYVENEDSLGK</sequence>
<evidence type="ECO:0000256" key="4">
    <source>
        <dbReference type="ARBA" id="ARBA00022741"/>
    </source>
</evidence>
<evidence type="ECO:0000313" key="12">
    <source>
        <dbReference type="WBParaSite" id="SPAL_0000788600.2"/>
    </source>
</evidence>
<dbReference type="InterPro" id="IPR011009">
    <property type="entry name" value="Kinase-like_dom_sf"/>
</dbReference>
<evidence type="ECO:0000256" key="8">
    <source>
        <dbReference type="ARBA" id="ARBA00048679"/>
    </source>
</evidence>
<dbReference type="GO" id="GO:0004674">
    <property type="term" value="F:protein serine/threonine kinase activity"/>
    <property type="evidence" value="ECO:0007669"/>
    <property type="project" value="UniProtKB-KW"/>
</dbReference>
<evidence type="ECO:0000313" key="11">
    <source>
        <dbReference type="Proteomes" id="UP000046392"/>
    </source>
</evidence>
<evidence type="ECO:0000256" key="1">
    <source>
        <dbReference type="ARBA" id="ARBA00012513"/>
    </source>
</evidence>
<keyword evidence="3" id="KW-0808">Transferase</keyword>
<name>A0A0N5BPR0_STREA</name>
<feature type="region of interest" description="Disordered" evidence="9">
    <location>
        <begin position="895"/>
        <end position="951"/>
    </location>
</feature>
<dbReference type="Pfam" id="PF12202">
    <property type="entry name" value="OSR1_C"/>
    <property type="match status" value="1"/>
</dbReference>
<evidence type="ECO:0000256" key="9">
    <source>
        <dbReference type="SAM" id="MobiDB-lite"/>
    </source>
</evidence>
<evidence type="ECO:0000259" key="10">
    <source>
        <dbReference type="PROSITE" id="PS50011"/>
    </source>
</evidence>
<dbReference type="SUPFAM" id="SSF56112">
    <property type="entry name" value="Protein kinase-like (PK-like)"/>
    <property type="match status" value="1"/>
</dbReference>
<dbReference type="STRING" id="174720.A0A0N5BPR0"/>
<dbReference type="Gene3D" id="1.10.510.10">
    <property type="entry name" value="Transferase(Phosphotransferase) domain 1"/>
    <property type="match status" value="1"/>
</dbReference>
<dbReference type="Pfam" id="PF00069">
    <property type="entry name" value="Pkinase"/>
    <property type="match status" value="1"/>
</dbReference>
<feature type="compositionally biased region" description="Polar residues" evidence="9">
    <location>
        <begin position="664"/>
        <end position="676"/>
    </location>
</feature>
<feature type="compositionally biased region" description="Low complexity" evidence="9">
    <location>
        <begin position="930"/>
        <end position="942"/>
    </location>
</feature>
<dbReference type="PANTHER" id="PTHR13902">
    <property type="entry name" value="SERINE/THREONINE-PROTEIN KINASE WNK WITH NO LYSINE -RELATED"/>
    <property type="match status" value="1"/>
</dbReference>
<dbReference type="AlphaFoldDB" id="A0A0N5BPR0"/>
<dbReference type="WBParaSite" id="SPAL_0000788600.2">
    <property type="protein sequence ID" value="SPAL_0000788600.2"/>
    <property type="gene ID" value="SPAL_0000788600"/>
</dbReference>
<dbReference type="InterPro" id="IPR050588">
    <property type="entry name" value="WNK_Ser-Thr_kinase"/>
</dbReference>
<accession>A0A0N5BPR0</accession>
<keyword evidence="5" id="KW-0418">Kinase</keyword>
<evidence type="ECO:0000256" key="5">
    <source>
        <dbReference type="ARBA" id="ARBA00022777"/>
    </source>
</evidence>
<dbReference type="EC" id="2.7.11.1" evidence="1"/>
<evidence type="ECO:0000256" key="3">
    <source>
        <dbReference type="ARBA" id="ARBA00022679"/>
    </source>
</evidence>
<evidence type="ECO:0000256" key="2">
    <source>
        <dbReference type="ARBA" id="ARBA00022527"/>
    </source>
</evidence>
<proteinExistence type="predicted"/>
<comment type="catalytic activity">
    <reaction evidence="7">
        <text>L-threonyl-[protein] + ATP = O-phospho-L-threonyl-[protein] + ADP + H(+)</text>
        <dbReference type="Rhea" id="RHEA:46608"/>
        <dbReference type="Rhea" id="RHEA-COMP:11060"/>
        <dbReference type="Rhea" id="RHEA-COMP:11605"/>
        <dbReference type="ChEBI" id="CHEBI:15378"/>
        <dbReference type="ChEBI" id="CHEBI:30013"/>
        <dbReference type="ChEBI" id="CHEBI:30616"/>
        <dbReference type="ChEBI" id="CHEBI:61977"/>
        <dbReference type="ChEBI" id="CHEBI:456216"/>
        <dbReference type="EC" id="2.7.11.1"/>
    </reaction>
</comment>
<feature type="region of interest" description="Disordered" evidence="9">
    <location>
        <begin position="635"/>
        <end position="676"/>
    </location>
</feature>
<keyword evidence="2" id="KW-0723">Serine/threonine-protein kinase</keyword>
<dbReference type="Gene3D" id="3.30.200.20">
    <property type="entry name" value="Phosphorylase Kinase, domain 1"/>
    <property type="match status" value="1"/>
</dbReference>
<dbReference type="Proteomes" id="UP000046392">
    <property type="component" value="Unplaced"/>
</dbReference>
<comment type="catalytic activity">
    <reaction evidence="8">
        <text>L-seryl-[protein] + ATP = O-phospho-L-seryl-[protein] + ADP + H(+)</text>
        <dbReference type="Rhea" id="RHEA:17989"/>
        <dbReference type="Rhea" id="RHEA-COMP:9863"/>
        <dbReference type="Rhea" id="RHEA-COMP:11604"/>
        <dbReference type="ChEBI" id="CHEBI:15378"/>
        <dbReference type="ChEBI" id="CHEBI:29999"/>
        <dbReference type="ChEBI" id="CHEBI:30616"/>
        <dbReference type="ChEBI" id="CHEBI:83421"/>
        <dbReference type="ChEBI" id="CHEBI:456216"/>
        <dbReference type="EC" id="2.7.11.1"/>
    </reaction>
</comment>